<comment type="catalytic activity">
    <reaction evidence="12">
        <text>D-gluconate + ATP = 6-phospho-D-gluconate + ADP + H(+)</text>
        <dbReference type="Rhea" id="RHEA:19433"/>
        <dbReference type="ChEBI" id="CHEBI:15378"/>
        <dbReference type="ChEBI" id="CHEBI:18391"/>
        <dbReference type="ChEBI" id="CHEBI:30616"/>
        <dbReference type="ChEBI" id="CHEBI:58759"/>
        <dbReference type="ChEBI" id="CHEBI:456216"/>
        <dbReference type="EC" id="2.7.1.12"/>
    </reaction>
</comment>
<dbReference type="PROSITE" id="PS50075">
    <property type="entry name" value="CARRIER"/>
    <property type="match status" value="1"/>
</dbReference>
<dbReference type="PROSITE" id="PS00012">
    <property type="entry name" value="PHOSPHOPANTETHEINE"/>
    <property type="match status" value="1"/>
</dbReference>
<dbReference type="Gene3D" id="3.40.50.300">
    <property type="entry name" value="P-loop containing nucleotide triphosphate hydrolases"/>
    <property type="match status" value="1"/>
</dbReference>
<dbReference type="InterPro" id="IPR020845">
    <property type="entry name" value="AMP-binding_CS"/>
</dbReference>
<dbReference type="PROSITE" id="PS00455">
    <property type="entry name" value="AMP_BINDING"/>
    <property type="match status" value="1"/>
</dbReference>
<organism evidence="14 15">
    <name type="scientific">Pleomassaria siparia CBS 279.74</name>
    <dbReference type="NCBI Taxonomy" id="1314801"/>
    <lineage>
        <taxon>Eukaryota</taxon>
        <taxon>Fungi</taxon>
        <taxon>Dikarya</taxon>
        <taxon>Ascomycota</taxon>
        <taxon>Pezizomycotina</taxon>
        <taxon>Dothideomycetes</taxon>
        <taxon>Pleosporomycetidae</taxon>
        <taxon>Pleosporales</taxon>
        <taxon>Pleomassariaceae</taxon>
        <taxon>Pleomassaria</taxon>
    </lineage>
</organism>
<dbReference type="SUPFAM" id="SSF56801">
    <property type="entry name" value="Acetyl-CoA synthetase-like"/>
    <property type="match status" value="1"/>
</dbReference>
<evidence type="ECO:0000259" key="13">
    <source>
        <dbReference type="PROSITE" id="PS50075"/>
    </source>
</evidence>
<accession>A0A6G1JW68</accession>
<evidence type="ECO:0000256" key="4">
    <source>
        <dbReference type="ARBA" id="ARBA00022450"/>
    </source>
</evidence>
<dbReference type="PANTHER" id="PTHR43439">
    <property type="entry name" value="PHENYLACETATE-COENZYME A LIGASE"/>
    <property type="match status" value="1"/>
</dbReference>
<dbReference type="InterPro" id="IPR027417">
    <property type="entry name" value="P-loop_NTPase"/>
</dbReference>
<dbReference type="EC" id="2.7.1.12" evidence="3"/>
<evidence type="ECO:0000256" key="7">
    <source>
        <dbReference type="ARBA" id="ARBA00022741"/>
    </source>
</evidence>
<sequence length="1228" mass="136283">MAPPQVAMPAAVHTQIPPNVLVQRSTLETQHPPDDSPFLTVDAFVRHRARTNPHATIVSYPSSGIDFVDYSMQQLDVFAYRTARHYQSCIPTRDSSSTKPTTVALLGPSNLEYMVTMFALTKLGHTVLFLSTRISQLAIESLIKTTGATYLLADSKFLNTAEKVKLNLPHLHIHEIAGRTVFEFPIEVHADTRMDYQLDANVESLNRVYIVHSSGSTGLPKPIYQPHRNAIANYSVSMNMEAFITLPLYHNHGICNLFRAIYSGKSIHLYNADLPLTQHYLTSILQKHKFEIFYGVPYALKLLAETDEGIELLRQLKVVMYGGSPCPDALGDLLVERGVNLVSHYGATEVGQLMTSFRPANDPVWNYVREHEQLKPYLKWVPQGPNLFECTITDGWPAKVTSNQPDGSYATKDLFEPHPTIPAAWKYIARLDDTIVLVNGEKFNPVMMEGVIRSHKAVTETVVFGNGRPQLGVLIIPSPAVDGLSEEVIVDRVIPVIEEANRTAEAYARVSRDMIKVLPHGCEFPRTDKGSIIRQAFYRQFAKEIDDIYDEVATTSGDLQPFPLPDMERFIRTTLTKSIPEAANVENHEDFFSLGVDSLQSIQMRTEILKTVDIGGNKLGQNVVFEYPSIAALSAHLIGLRTGNTDLKTAVEDDMQNLIEKYGGFTPRLQSHSVVVTGATGSLGAHVVAQLSSRPDVTRIYCLVRASSLEDASHRIQKSLLQRRIYHILPLDARSKVIGLPCDLSDPHLGLSDVIYSDVAKNLRSVIHCAWSVNFNLGLSSFEKDCIAGVRHLLDLCHAVSGPTPASFDFCSSVSTVSRCPIPEAPETLPELSWAQGMGYAQSKQVAENLCIKAAQTTGIRARVLRVGQIVADTVHGVWNATEGIPLMMQTALTVGALPRISETPSWTPVDIVAKAVVEISFSDAGAIVANVTNAKTFRWTEDLLPALRNSGLRFDEVEPKEWVRRLRTSSQDPVLNPPIKLVEFFASKYDKETFPVNKRTFETTTARKFSPSLDNAPVLNQELVTKFVQRFLASAWKSSLPVELEDKTTKKQVIVIAGPCGSGKTTVAKALIHKLNAAFIEADELHTADSVSRMASGSSLTESDRIPWLERIRERARYTLRELGFAKVIIACSALRKSYRDEFRQLNDAGTEVLFVDLQCNKEELARRMTERKGHYMSPELLESQIADHEVSGVDEVDFLPVDAGFEADKVADEVEQLLDTYAKVGV</sequence>
<proteinExistence type="inferred from homology"/>
<dbReference type="NCBIfam" id="TIGR01313">
    <property type="entry name" value="therm_gnt_kin"/>
    <property type="match status" value="1"/>
</dbReference>
<dbReference type="GO" id="GO:0031177">
    <property type="term" value="F:phosphopantetheine binding"/>
    <property type="evidence" value="ECO:0007669"/>
    <property type="project" value="InterPro"/>
</dbReference>
<dbReference type="InterPro" id="IPR042099">
    <property type="entry name" value="ANL_N_sf"/>
</dbReference>
<keyword evidence="7" id="KW-0547">Nucleotide-binding</keyword>
<dbReference type="InterPro" id="IPR036291">
    <property type="entry name" value="NAD(P)-bd_dom_sf"/>
</dbReference>
<keyword evidence="6" id="KW-0808">Transferase</keyword>
<evidence type="ECO:0000313" key="15">
    <source>
        <dbReference type="Proteomes" id="UP000799428"/>
    </source>
</evidence>
<dbReference type="InterPro" id="IPR009081">
    <property type="entry name" value="PP-bd_ACP"/>
</dbReference>
<evidence type="ECO:0000256" key="5">
    <source>
        <dbReference type="ARBA" id="ARBA00022553"/>
    </source>
</evidence>
<evidence type="ECO:0000256" key="3">
    <source>
        <dbReference type="ARBA" id="ARBA00012054"/>
    </source>
</evidence>
<comment type="similarity">
    <text evidence="2">Belongs to the gluconokinase GntK/GntV family.</text>
</comment>
<dbReference type="SUPFAM" id="SSF47336">
    <property type="entry name" value="ACP-like"/>
    <property type="match status" value="1"/>
</dbReference>
<dbReference type="Pfam" id="PF00501">
    <property type="entry name" value="AMP-binding"/>
    <property type="match status" value="1"/>
</dbReference>
<dbReference type="InterPro" id="IPR006162">
    <property type="entry name" value="Ppantetheine_attach_site"/>
</dbReference>
<name>A0A6G1JW68_9PLEO</name>
<dbReference type="PANTHER" id="PTHR43439:SF2">
    <property type="entry name" value="ENZYME, PUTATIVE (JCVI)-RELATED"/>
    <property type="match status" value="1"/>
</dbReference>
<evidence type="ECO:0000256" key="2">
    <source>
        <dbReference type="ARBA" id="ARBA00008420"/>
    </source>
</evidence>
<keyword evidence="4" id="KW-0596">Phosphopantetheine</keyword>
<dbReference type="AlphaFoldDB" id="A0A6G1JW68"/>
<evidence type="ECO:0000256" key="6">
    <source>
        <dbReference type="ARBA" id="ARBA00022679"/>
    </source>
</evidence>
<dbReference type="InterPro" id="IPR000873">
    <property type="entry name" value="AMP-dep_synth/lig_dom"/>
</dbReference>
<evidence type="ECO:0000256" key="1">
    <source>
        <dbReference type="ARBA" id="ARBA00004875"/>
    </source>
</evidence>
<dbReference type="EMBL" id="MU005781">
    <property type="protein sequence ID" value="KAF2704788.1"/>
    <property type="molecule type" value="Genomic_DNA"/>
</dbReference>
<dbReference type="GO" id="GO:0005524">
    <property type="term" value="F:ATP binding"/>
    <property type="evidence" value="ECO:0007669"/>
    <property type="project" value="UniProtKB-KW"/>
</dbReference>
<dbReference type="CDD" id="cd02021">
    <property type="entry name" value="GntK"/>
    <property type="match status" value="1"/>
</dbReference>
<comment type="similarity">
    <text evidence="10">Belongs to the NRP synthetase family.</text>
</comment>
<keyword evidence="9" id="KW-0067">ATP-binding</keyword>
<dbReference type="Proteomes" id="UP000799428">
    <property type="component" value="Unassembled WGS sequence"/>
</dbReference>
<evidence type="ECO:0000256" key="11">
    <source>
        <dbReference type="ARBA" id="ARBA00029835"/>
    </source>
</evidence>
<dbReference type="SMART" id="SM00823">
    <property type="entry name" value="PKS_PP"/>
    <property type="match status" value="1"/>
</dbReference>
<dbReference type="InterPro" id="IPR020806">
    <property type="entry name" value="PKS_PP-bd"/>
</dbReference>
<dbReference type="Pfam" id="PF07993">
    <property type="entry name" value="NAD_binding_4"/>
    <property type="match status" value="1"/>
</dbReference>
<dbReference type="SUPFAM" id="SSF52540">
    <property type="entry name" value="P-loop containing nucleoside triphosphate hydrolases"/>
    <property type="match status" value="1"/>
</dbReference>
<dbReference type="InterPro" id="IPR013120">
    <property type="entry name" value="FAR_NAD-bd"/>
</dbReference>
<dbReference type="Pfam" id="PF00550">
    <property type="entry name" value="PP-binding"/>
    <property type="match status" value="1"/>
</dbReference>
<dbReference type="Pfam" id="PF13671">
    <property type="entry name" value="AAA_33"/>
    <property type="match status" value="1"/>
</dbReference>
<dbReference type="SUPFAM" id="SSF51735">
    <property type="entry name" value="NAD(P)-binding Rossmann-fold domains"/>
    <property type="match status" value="1"/>
</dbReference>
<protein>
    <recommendedName>
        <fullName evidence="3">gluconokinase</fullName>
        <ecNumber evidence="3">2.7.1.12</ecNumber>
    </recommendedName>
    <alternativeName>
        <fullName evidence="11">Gluconate kinase</fullName>
    </alternativeName>
</protein>
<evidence type="ECO:0000313" key="14">
    <source>
        <dbReference type="EMBL" id="KAF2704788.1"/>
    </source>
</evidence>
<dbReference type="Gene3D" id="1.10.1200.10">
    <property type="entry name" value="ACP-like"/>
    <property type="match status" value="1"/>
</dbReference>
<dbReference type="Gene3D" id="3.40.50.720">
    <property type="entry name" value="NAD(P)-binding Rossmann-like Domain"/>
    <property type="match status" value="1"/>
</dbReference>
<dbReference type="OrthoDB" id="429813at2759"/>
<evidence type="ECO:0000256" key="9">
    <source>
        <dbReference type="ARBA" id="ARBA00022840"/>
    </source>
</evidence>
<keyword evidence="5" id="KW-0597">Phosphoprotein</keyword>
<dbReference type="UniPathway" id="UPA00792"/>
<dbReference type="InterPro" id="IPR006001">
    <property type="entry name" value="Therm_gnt_kin"/>
</dbReference>
<dbReference type="Gene3D" id="3.40.50.12780">
    <property type="entry name" value="N-terminal domain of ligase-like"/>
    <property type="match status" value="1"/>
</dbReference>
<dbReference type="Pfam" id="PF23562">
    <property type="entry name" value="AMP-binding_C_3"/>
    <property type="match status" value="1"/>
</dbReference>
<dbReference type="InterPro" id="IPR051414">
    <property type="entry name" value="Adenylate-forming_Reductase"/>
</dbReference>
<dbReference type="GO" id="GO:0005975">
    <property type="term" value="P:carbohydrate metabolic process"/>
    <property type="evidence" value="ECO:0007669"/>
    <property type="project" value="InterPro"/>
</dbReference>
<evidence type="ECO:0000256" key="8">
    <source>
        <dbReference type="ARBA" id="ARBA00022777"/>
    </source>
</evidence>
<reference evidence="14" key="1">
    <citation type="journal article" date="2020" name="Stud. Mycol.">
        <title>101 Dothideomycetes genomes: a test case for predicting lifestyles and emergence of pathogens.</title>
        <authorList>
            <person name="Haridas S."/>
            <person name="Albert R."/>
            <person name="Binder M."/>
            <person name="Bloem J."/>
            <person name="Labutti K."/>
            <person name="Salamov A."/>
            <person name="Andreopoulos B."/>
            <person name="Baker S."/>
            <person name="Barry K."/>
            <person name="Bills G."/>
            <person name="Bluhm B."/>
            <person name="Cannon C."/>
            <person name="Castanera R."/>
            <person name="Culley D."/>
            <person name="Daum C."/>
            <person name="Ezra D."/>
            <person name="Gonzalez J."/>
            <person name="Henrissat B."/>
            <person name="Kuo A."/>
            <person name="Liang C."/>
            <person name="Lipzen A."/>
            <person name="Lutzoni F."/>
            <person name="Magnuson J."/>
            <person name="Mondo S."/>
            <person name="Nolan M."/>
            <person name="Ohm R."/>
            <person name="Pangilinan J."/>
            <person name="Park H.-J."/>
            <person name="Ramirez L."/>
            <person name="Alfaro M."/>
            <person name="Sun H."/>
            <person name="Tritt A."/>
            <person name="Yoshinaga Y."/>
            <person name="Zwiers L.-H."/>
            <person name="Turgeon B."/>
            <person name="Goodwin S."/>
            <person name="Spatafora J."/>
            <person name="Crous P."/>
            <person name="Grigoriev I."/>
        </authorList>
    </citation>
    <scope>NUCLEOTIDE SEQUENCE</scope>
    <source>
        <strain evidence="14">CBS 279.74</strain>
    </source>
</reference>
<feature type="domain" description="Carrier" evidence="13">
    <location>
        <begin position="562"/>
        <end position="641"/>
    </location>
</feature>
<dbReference type="GO" id="GO:0046316">
    <property type="term" value="F:gluconokinase activity"/>
    <property type="evidence" value="ECO:0007669"/>
    <property type="project" value="UniProtKB-EC"/>
</dbReference>
<keyword evidence="15" id="KW-1185">Reference proteome</keyword>
<dbReference type="InterPro" id="IPR036736">
    <property type="entry name" value="ACP-like_sf"/>
</dbReference>
<evidence type="ECO:0000256" key="12">
    <source>
        <dbReference type="ARBA" id="ARBA00048090"/>
    </source>
</evidence>
<gene>
    <name evidence="14" type="ORF">K504DRAFT_415984</name>
</gene>
<evidence type="ECO:0000256" key="10">
    <source>
        <dbReference type="ARBA" id="ARBA00029454"/>
    </source>
</evidence>
<comment type="pathway">
    <text evidence="1">Carbohydrate acid metabolism; D-gluconate degradation.</text>
</comment>
<keyword evidence="8" id="KW-0418">Kinase</keyword>